<protein>
    <submittedName>
        <fullName evidence="4">Sulfatase</fullName>
    </submittedName>
</protein>
<comment type="caution">
    <text evidence="4">The sequence shown here is derived from an EMBL/GenBank/DDBJ whole genome shotgun (WGS) entry which is preliminary data.</text>
</comment>
<evidence type="ECO:0000313" key="5">
    <source>
        <dbReference type="Proteomes" id="UP000617628"/>
    </source>
</evidence>
<accession>A0A934S7F7</accession>
<dbReference type="InterPro" id="IPR017850">
    <property type="entry name" value="Alkaline_phosphatase_core_sf"/>
</dbReference>
<evidence type="ECO:0000256" key="1">
    <source>
        <dbReference type="ARBA" id="ARBA00008779"/>
    </source>
</evidence>
<dbReference type="SUPFAM" id="SSF53649">
    <property type="entry name" value="Alkaline phosphatase-like"/>
    <property type="match status" value="1"/>
</dbReference>
<dbReference type="PANTHER" id="PTHR42693">
    <property type="entry name" value="ARYLSULFATASE FAMILY MEMBER"/>
    <property type="match status" value="1"/>
</dbReference>
<dbReference type="Pfam" id="PF00884">
    <property type="entry name" value="Sulfatase"/>
    <property type="match status" value="1"/>
</dbReference>
<dbReference type="InterPro" id="IPR000917">
    <property type="entry name" value="Sulfatase_N"/>
</dbReference>
<dbReference type="GO" id="GO:0004065">
    <property type="term" value="F:arylsulfatase activity"/>
    <property type="evidence" value="ECO:0007669"/>
    <property type="project" value="TreeGrafter"/>
</dbReference>
<dbReference type="InterPro" id="IPR050738">
    <property type="entry name" value="Sulfatase"/>
</dbReference>
<dbReference type="Proteomes" id="UP000617628">
    <property type="component" value="Unassembled WGS sequence"/>
</dbReference>
<evidence type="ECO:0000256" key="2">
    <source>
        <dbReference type="SAM" id="SignalP"/>
    </source>
</evidence>
<dbReference type="Gene3D" id="3.40.720.10">
    <property type="entry name" value="Alkaline Phosphatase, subunit A"/>
    <property type="match status" value="1"/>
</dbReference>
<dbReference type="RefSeq" id="WP_200359105.1">
    <property type="nucleotide sequence ID" value="NZ_JAENIL010000080.1"/>
</dbReference>
<keyword evidence="5" id="KW-1185">Reference proteome</keyword>
<reference evidence="4" key="1">
    <citation type="submission" date="2021-01" db="EMBL/GenBank/DDBJ databases">
        <title>Modified the classification status of verrucomicrobia.</title>
        <authorList>
            <person name="Feng X."/>
        </authorList>
    </citation>
    <scope>NUCLEOTIDE SEQUENCE</scope>
    <source>
        <strain evidence="4">KCTC 13126</strain>
    </source>
</reference>
<dbReference type="AlphaFoldDB" id="A0A934S7F7"/>
<keyword evidence="2" id="KW-0732">Signal</keyword>
<feature type="domain" description="Sulfatase N-terminal" evidence="3">
    <location>
        <begin position="21"/>
        <end position="314"/>
    </location>
</feature>
<evidence type="ECO:0000313" key="4">
    <source>
        <dbReference type="EMBL" id="MBK1880293.1"/>
    </source>
</evidence>
<feature type="signal peptide" evidence="2">
    <location>
        <begin position="1"/>
        <end position="17"/>
    </location>
</feature>
<dbReference type="EMBL" id="JAENIL010000080">
    <property type="protein sequence ID" value="MBK1880293.1"/>
    <property type="molecule type" value="Genomic_DNA"/>
</dbReference>
<dbReference type="CDD" id="cd16027">
    <property type="entry name" value="SGSH"/>
    <property type="match status" value="1"/>
</dbReference>
<gene>
    <name evidence="4" type="ORF">JIN87_25640</name>
</gene>
<organism evidence="4 5">
    <name type="scientific">Pelagicoccus mobilis</name>
    <dbReference type="NCBI Taxonomy" id="415221"/>
    <lineage>
        <taxon>Bacteria</taxon>
        <taxon>Pseudomonadati</taxon>
        <taxon>Verrucomicrobiota</taxon>
        <taxon>Opitutia</taxon>
        <taxon>Puniceicoccales</taxon>
        <taxon>Pelagicoccaceae</taxon>
        <taxon>Pelagicoccus</taxon>
    </lineage>
</organism>
<feature type="chain" id="PRO_5037855111" evidence="2">
    <location>
        <begin position="18"/>
        <end position="519"/>
    </location>
</feature>
<proteinExistence type="inferred from homology"/>
<comment type="similarity">
    <text evidence="1">Belongs to the sulfatase family.</text>
</comment>
<dbReference type="PANTHER" id="PTHR42693:SF33">
    <property type="entry name" value="ARYLSULFATASE"/>
    <property type="match status" value="1"/>
</dbReference>
<evidence type="ECO:0000259" key="3">
    <source>
        <dbReference type="Pfam" id="PF00884"/>
    </source>
</evidence>
<name>A0A934S7F7_9BACT</name>
<sequence>MKRLFLLASFFTLFASAEQRPNILFAIADDASWKHFGAYGAEWLETPSFDRVADQGLLFTRAYTPNAKCGPSRSSLLTGRYTWQLEELGNHWVDYPVGKYQTYHETLGKSGYHVGYTGKGWSPGDQGELPNGKKRSVLLRQYNQIKLTPPAKHISNIDYAENFRKFLSDRKEGQPFCFWYGGNEPHRKYEYGAGVKYGGFKLEDVPQVPRFWPDTEEVRNDMLDYAFEIEHFDEHLGKILDILDESGELENTIVIVTSDNGMPFPRVKGQEYEYSNHMPFAVMWPQGISAPGRVIDDYISFIDVAPTFLEIAGIDGEAEGMEPITGRSLTPLFYSDRSGRIDPTRDHVLIGKERHDIGRPGNTGYPIRGMFKNGFLYLHNFETDRWPAGHPLTGYMNIDSSPTKTAVLDARYTPSKRMYWQWNVGKRGTHELYNVLEDEDCIHDLSDSPVYQELMDSMKEELFASLREQEDPRMYGNGEIFDQYEFGRDGMINFFEDLMNGTIEDMGWYNPADVQQIED</sequence>